<evidence type="ECO:0000256" key="1">
    <source>
        <dbReference type="ARBA" id="ARBA00022598"/>
    </source>
</evidence>
<dbReference type="Proteomes" id="UP000076532">
    <property type="component" value="Unassembled WGS sequence"/>
</dbReference>
<keyword evidence="3" id="KW-0067">ATP-binding</keyword>
<dbReference type="Gene3D" id="3.30.470.20">
    <property type="entry name" value="ATP-grasp fold, B domain"/>
    <property type="match status" value="1"/>
</dbReference>
<dbReference type="AlphaFoldDB" id="A0A166ERW9"/>
<dbReference type="InterPro" id="IPR013815">
    <property type="entry name" value="ATP_grasp_subdomain_1"/>
</dbReference>
<keyword evidence="4" id="KW-0092">Biotin</keyword>
<dbReference type="PANTHER" id="PTHR45007:SF1">
    <property type="entry name" value="CARBOXYLASE, PUTATIVE (AFU_ORTHOLOGUE AFUA_5G07570)-RELATED"/>
    <property type="match status" value="1"/>
</dbReference>
<evidence type="ECO:0000313" key="7">
    <source>
        <dbReference type="EMBL" id="KZP16048.1"/>
    </source>
</evidence>
<keyword evidence="1" id="KW-0436">Ligase</keyword>
<feature type="region of interest" description="Disordered" evidence="5">
    <location>
        <begin position="339"/>
        <end position="360"/>
    </location>
</feature>
<dbReference type="Gene3D" id="3.30.1490.20">
    <property type="entry name" value="ATP-grasp fold, A domain"/>
    <property type="match status" value="1"/>
</dbReference>
<dbReference type="PROSITE" id="PS50979">
    <property type="entry name" value="BC"/>
    <property type="match status" value="1"/>
</dbReference>
<dbReference type="GO" id="GO:0005524">
    <property type="term" value="F:ATP binding"/>
    <property type="evidence" value="ECO:0007669"/>
    <property type="project" value="UniProtKB-KW"/>
</dbReference>
<evidence type="ECO:0000256" key="3">
    <source>
        <dbReference type="ARBA" id="ARBA00022840"/>
    </source>
</evidence>
<evidence type="ECO:0000256" key="4">
    <source>
        <dbReference type="ARBA" id="ARBA00023267"/>
    </source>
</evidence>
<keyword evidence="2" id="KW-0547">Nucleotide-binding</keyword>
<proteinExistence type="predicted"/>
<evidence type="ECO:0000256" key="2">
    <source>
        <dbReference type="ARBA" id="ARBA00022741"/>
    </source>
</evidence>
<dbReference type="InterPro" id="IPR005481">
    <property type="entry name" value="BC-like_N"/>
</dbReference>
<sequence length="376" mass="40875">MSSGVFDTLVDRPRGLQPPRYLSKVLLADRGEIAIRILRTAQELGWSAGAVYTPQGTSNATLANEAIKFTQATLRARLNTLLPTPGRPNDTSIGPALEPLRFAGDNILSYLRRIPMCLLSGIRYPATTKAVDGGGGRGMRVVSAHERIDDAFKQCMGETQSSQFSSGEHVEAQIAGDGMGDVTQVWERACSVQRRFRKLVEMAPSTVTRSLVQLLLASTTMAYAVEHGVAIAWRGVRVDTRLCHAGVRERSVGTYFGSLLAMILVRGQDLGEETQQAVRAPRETGVGNEEGGVKTNRAVLAGRGRCDKDWGGPAQAAGRRIGFTGAIRRRRSDRHLDLWERHSISSSPPGSNAAADTKKQIHQTLGPVDYLYRLAQ</sequence>
<dbReference type="SUPFAM" id="SSF52440">
    <property type="entry name" value="PreATP-grasp domain"/>
    <property type="match status" value="1"/>
</dbReference>
<dbReference type="STRING" id="436010.A0A166ERW9"/>
<dbReference type="Pfam" id="PF02786">
    <property type="entry name" value="CPSase_L_D2"/>
    <property type="match status" value="1"/>
</dbReference>
<evidence type="ECO:0000313" key="8">
    <source>
        <dbReference type="Proteomes" id="UP000076532"/>
    </source>
</evidence>
<protein>
    <recommendedName>
        <fullName evidence="6">Biotin carboxylation domain-containing protein</fullName>
    </recommendedName>
</protein>
<dbReference type="Gene3D" id="3.40.50.20">
    <property type="match status" value="1"/>
</dbReference>
<dbReference type="OrthoDB" id="196847at2759"/>
<dbReference type="PANTHER" id="PTHR45007">
    <property type="entry name" value="CARBOXYLASE, PUTATIVE (AFU_ORTHOLOGUE AFUA_5G07570)-RELATED"/>
    <property type="match status" value="1"/>
</dbReference>
<dbReference type="SUPFAM" id="SSF56059">
    <property type="entry name" value="Glutathione synthetase ATP-binding domain-like"/>
    <property type="match status" value="1"/>
</dbReference>
<keyword evidence="8" id="KW-1185">Reference proteome</keyword>
<dbReference type="InterPro" id="IPR005479">
    <property type="entry name" value="CPAse_ATP-bd"/>
</dbReference>
<accession>A0A166ERW9</accession>
<feature type="domain" description="Biotin carboxylation" evidence="6">
    <location>
        <begin position="21"/>
        <end position="324"/>
    </location>
</feature>
<organism evidence="7 8">
    <name type="scientific">Athelia psychrophila</name>
    <dbReference type="NCBI Taxonomy" id="1759441"/>
    <lineage>
        <taxon>Eukaryota</taxon>
        <taxon>Fungi</taxon>
        <taxon>Dikarya</taxon>
        <taxon>Basidiomycota</taxon>
        <taxon>Agaricomycotina</taxon>
        <taxon>Agaricomycetes</taxon>
        <taxon>Agaricomycetidae</taxon>
        <taxon>Atheliales</taxon>
        <taxon>Atheliaceae</taxon>
        <taxon>Athelia</taxon>
    </lineage>
</organism>
<dbReference type="EMBL" id="KV417598">
    <property type="protein sequence ID" value="KZP16048.1"/>
    <property type="molecule type" value="Genomic_DNA"/>
</dbReference>
<dbReference type="Pfam" id="PF00289">
    <property type="entry name" value="Biotin_carb_N"/>
    <property type="match status" value="1"/>
</dbReference>
<reference evidence="7 8" key="1">
    <citation type="journal article" date="2016" name="Mol. Biol. Evol.">
        <title>Comparative Genomics of Early-Diverging Mushroom-Forming Fungi Provides Insights into the Origins of Lignocellulose Decay Capabilities.</title>
        <authorList>
            <person name="Nagy L.G."/>
            <person name="Riley R."/>
            <person name="Tritt A."/>
            <person name="Adam C."/>
            <person name="Daum C."/>
            <person name="Floudas D."/>
            <person name="Sun H."/>
            <person name="Yadav J.S."/>
            <person name="Pangilinan J."/>
            <person name="Larsson K.H."/>
            <person name="Matsuura K."/>
            <person name="Barry K."/>
            <person name="Labutti K."/>
            <person name="Kuo R."/>
            <person name="Ohm R.A."/>
            <person name="Bhattacharya S.S."/>
            <person name="Shirouzu T."/>
            <person name="Yoshinaga Y."/>
            <person name="Martin F.M."/>
            <person name="Grigoriev I.V."/>
            <person name="Hibbett D.S."/>
        </authorList>
    </citation>
    <scope>NUCLEOTIDE SEQUENCE [LARGE SCALE GENOMIC DNA]</scope>
    <source>
        <strain evidence="7 8">CBS 109695</strain>
    </source>
</reference>
<dbReference type="InterPro" id="IPR011764">
    <property type="entry name" value="Biotin_carboxylation_dom"/>
</dbReference>
<name>A0A166ERW9_9AGAM</name>
<dbReference type="InterPro" id="IPR016185">
    <property type="entry name" value="PreATP-grasp_dom_sf"/>
</dbReference>
<evidence type="ECO:0000256" key="5">
    <source>
        <dbReference type="SAM" id="MobiDB-lite"/>
    </source>
</evidence>
<gene>
    <name evidence="7" type="ORF">FIBSPDRAFT_934897</name>
</gene>
<dbReference type="GO" id="GO:0016874">
    <property type="term" value="F:ligase activity"/>
    <property type="evidence" value="ECO:0007669"/>
    <property type="project" value="UniProtKB-KW"/>
</dbReference>
<evidence type="ECO:0000259" key="6">
    <source>
        <dbReference type="PROSITE" id="PS50979"/>
    </source>
</evidence>